<evidence type="ECO:0000256" key="7">
    <source>
        <dbReference type="ARBA" id="ARBA00032345"/>
    </source>
</evidence>
<dbReference type="STRING" id="479434.Sthe_1284"/>
<protein>
    <recommendedName>
        <fullName evidence="2 8">GTPase Der</fullName>
    </recommendedName>
    <alternativeName>
        <fullName evidence="7 8">GTP-binding protein EngA</fullName>
    </alternativeName>
</protein>
<evidence type="ECO:0000313" key="13">
    <source>
        <dbReference type="Proteomes" id="UP000002027"/>
    </source>
</evidence>
<evidence type="ECO:0000256" key="9">
    <source>
        <dbReference type="PROSITE-ProRule" id="PRU01049"/>
    </source>
</evidence>
<comment type="caution">
    <text evidence="8">Lacks conserved residue(s) required for the propagation of feature annotation.</text>
</comment>
<feature type="domain" description="EngA-type G" evidence="11">
    <location>
        <begin position="182"/>
        <end position="357"/>
    </location>
</feature>
<dbReference type="InterPro" id="IPR006073">
    <property type="entry name" value="GTP-bd"/>
</dbReference>
<keyword evidence="13" id="KW-1185">Reference proteome</keyword>
<dbReference type="Gene3D" id="3.40.50.300">
    <property type="entry name" value="P-loop containing nucleotide triphosphate hydrolases"/>
    <property type="match status" value="2"/>
</dbReference>
<dbReference type="NCBIfam" id="TIGR03594">
    <property type="entry name" value="GTPase_EngA"/>
    <property type="match status" value="1"/>
</dbReference>
<dbReference type="InterPro" id="IPR032859">
    <property type="entry name" value="KH_dom-like"/>
</dbReference>
<dbReference type="InterPro" id="IPR015946">
    <property type="entry name" value="KH_dom-like_a/b"/>
</dbReference>
<dbReference type="AlphaFoldDB" id="D1C3A2"/>
<evidence type="ECO:0000259" key="11">
    <source>
        <dbReference type="PROSITE" id="PS51712"/>
    </source>
</evidence>
<dbReference type="InterPro" id="IPR005225">
    <property type="entry name" value="Small_GTP-bd"/>
</dbReference>
<dbReference type="PANTHER" id="PTHR43834">
    <property type="entry name" value="GTPASE DER"/>
    <property type="match status" value="1"/>
</dbReference>
<evidence type="ECO:0000256" key="4">
    <source>
        <dbReference type="ARBA" id="ARBA00022737"/>
    </source>
</evidence>
<dbReference type="PRINTS" id="PR00326">
    <property type="entry name" value="GTP1OBG"/>
</dbReference>
<evidence type="ECO:0000256" key="6">
    <source>
        <dbReference type="ARBA" id="ARBA00023134"/>
    </source>
</evidence>
<feature type="binding site" evidence="8">
    <location>
        <begin position="235"/>
        <end position="239"/>
    </location>
    <ligand>
        <name>GTP</name>
        <dbReference type="ChEBI" id="CHEBI:37565"/>
        <label>2</label>
    </ligand>
</feature>
<dbReference type="OrthoDB" id="9805918at2"/>
<comment type="subunit">
    <text evidence="8">Associates with the 50S ribosomal subunit.</text>
</comment>
<dbReference type="Gene3D" id="3.30.300.20">
    <property type="match status" value="1"/>
</dbReference>
<keyword evidence="5 8" id="KW-0547">Nucleotide-binding</keyword>
<keyword evidence="4 10" id="KW-0677">Repeat</keyword>
<dbReference type="FunFam" id="3.40.50.300:FF:000040">
    <property type="entry name" value="GTPase Der"/>
    <property type="match status" value="1"/>
</dbReference>
<keyword evidence="3 8" id="KW-0690">Ribosome biogenesis</keyword>
<dbReference type="GO" id="GO:0043022">
    <property type="term" value="F:ribosome binding"/>
    <property type="evidence" value="ECO:0007669"/>
    <property type="project" value="TreeGrafter"/>
</dbReference>
<comment type="similarity">
    <text evidence="1 8 9 10">Belongs to the TRAFAC class TrmE-Era-EngA-EngB-Septin-like GTPase superfamily. EngA (Der) GTPase family.</text>
</comment>
<evidence type="ECO:0000256" key="5">
    <source>
        <dbReference type="ARBA" id="ARBA00022741"/>
    </source>
</evidence>
<dbReference type="Pfam" id="PF14714">
    <property type="entry name" value="KH_dom-like"/>
    <property type="match status" value="1"/>
</dbReference>
<dbReference type="CDD" id="cd01895">
    <property type="entry name" value="EngA2"/>
    <property type="match status" value="1"/>
</dbReference>
<dbReference type="CDD" id="cd01894">
    <property type="entry name" value="EngA1"/>
    <property type="match status" value="1"/>
</dbReference>
<dbReference type="PROSITE" id="PS51712">
    <property type="entry name" value="G_ENGA"/>
    <property type="match status" value="2"/>
</dbReference>
<dbReference type="InParanoid" id="D1C3A2"/>
<comment type="function">
    <text evidence="8 10">GTPase that plays an essential role in the late steps of ribosome biogenesis.</text>
</comment>
<dbReference type="Proteomes" id="UP000002027">
    <property type="component" value="Chromosome 1"/>
</dbReference>
<accession>D1C3A2</accession>
<dbReference type="HOGENOM" id="CLU_016077_6_2_0"/>
<feature type="binding site" evidence="8">
    <location>
        <begin position="126"/>
        <end position="129"/>
    </location>
    <ligand>
        <name>GTP</name>
        <dbReference type="ChEBI" id="CHEBI:37565"/>
        <label>1</label>
    </ligand>
</feature>
<gene>
    <name evidence="8" type="primary">der</name>
    <name evidence="12" type="ordered locus">Sthe_1284</name>
</gene>
<dbReference type="FunFam" id="3.30.300.20:FF:000004">
    <property type="entry name" value="GTPase Der"/>
    <property type="match status" value="1"/>
</dbReference>
<evidence type="ECO:0000256" key="3">
    <source>
        <dbReference type="ARBA" id="ARBA00022517"/>
    </source>
</evidence>
<reference evidence="13" key="1">
    <citation type="submission" date="2009-11" db="EMBL/GenBank/DDBJ databases">
        <title>The complete chromosome 1 of Sphaerobacter thermophilus DSM 20745.</title>
        <authorList>
            <person name="Lucas S."/>
            <person name="Copeland A."/>
            <person name="Lapidus A."/>
            <person name="Glavina del Rio T."/>
            <person name="Dalin E."/>
            <person name="Tice H."/>
            <person name="Bruce D."/>
            <person name="Goodwin L."/>
            <person name="Pitluck S."/>
            <person name="Kyrpides N."/>
            <person name="Mavromatis K."/>
            <person name="Ivanova N."/>
            <person name="Mikhailova N."/>
            <person name="LaButti K.M."/>
            <person name="Clum A."/>
            <person name="Sun H.I."/>
            <person name="Brettin T."/>
            <person name="Detter J.C."/>
            <person name="Han C."/>
            <person name="Larimer F."/>
            <person name="Land M."/>
            <person name="Hauser L."/>
            <person name="Markowitz V."/>
            <person name="Cheng J.F."/>
            <person name="Hugenholtz P."/>
            <person name="Woyke T."/>
            <person name="Wu D."/>
            <person name="Steenblock K."/>
            <person name="Schneider S."/>
            <person name="Pukall R."/>
            <person name="Goeker M."/>
            <person name="Klenk H.P."/>
            <person name="Eisen J.A."/>
        </authorList>
    </citation>
    <scope>NUCLEOTIDE SEQUENCE [LARGE SCALE GENOMIC DNA]</scope>
    <source>
        <strain evidence="13">ATCC 49802 / DSM 20745 / S 6022</strain>
    </source>
</reference>
<dbReference type="InterPro" id="IPR003593">
    <property type="entry name" value="AAA+_ATPase"/>
</dbReference>
<feature type="binding site" evidence="8">
    <location>
        <begin position="300"/>
        <end position="303"/>
    </location>
    <ligand>
        <name>GTP</name>
        <dbReference type="ChEBI" id="CHEBI:37565"/>
        <label>2</label>
    </ligand>
</feature>
<dbReference type="InterPro" id="IPR031166">
    <property type="entry name" value="G_ENGA"/>
</dbReference>
<dbReference type="GO" id="GO:0042254">
    <property type="term" value="P:ribosome biogenesis"/>
    <property type="evidence" value="ECO:0007669"/>
    <property type="project" value="UniProtKB-KW"/>
</dbReference>
<dbReference type="FunFam" id="3.40.50.300:FF:000057">
    <property type="entry name" value="GTPase Der"/>
    <property type="match status" value="1"/>
</dbReference>
<dbReference type="SUPFAM" id="SSF52540">
    <property type="entry name" value="P-loop containing nucleoside triphosphate hydrolases"/>
    <property type="match status" value="2"/>
</dbReference>
<dbReference type="PIRSF" id="PIRSF006485">
    <property type="entry name" value="GTP-binding_EngA"/>
    <property type="match status" value="1"/>
</dbReference>
<sequence length="445" mass="49093">MARPLVAIVGRPNTGKSTLFNRLVGERRAIVEDLPGTTRDRIYAEASWGGVTFDVVDTGGLLSEQEIERASAAEIAQATQEQAELAIEQADVIVFMVDGQAGVTAGDHEVADLIRRAKRPVLLAVNKAEARNIQDAAVEFYELGLGDPYPISALHGTGVGDLLDAIIAHLPETTEAEREEVPSIAIVGRPNVGKSALLNALLGQSRQIVSSIPGTTRDAVDTEITWAGNRVVLVDTAGIRRPGRIERGIEKYSVLRSTRAVERADVAVLVIDATEPFTAQDQAIAGAIAEAKKGIIVAVNKWDLVEKDHRTMKEFTEKAREAFHFISYAPIVFISALTGQRVNQVMELALAIFAERQRRIPTGELNRVIRDAVYRHPPPTKPNKWLKIYYVTQADVNPPTFVFFVNAPQNVHFSYKRYLENTLRKHYGFTGTPIVMRFRARRGDE</sequence>
<evidence type="ECO:0000256" key="8">
    <source>
        <dbReference type="HAMAP-Rule" id="MF_00195"/>
    </source>
</evidence>
<dbReference type="InterPro" id="IPR027417">
    <property type="entry name" value="P-loop_NTPase"/>
</dbReference>
<evidence type="ECO:0000313" key="12">
    <source>
        <dbReference type="EMBL" id="ACZ38719.1"/>
    </source>
</evidence>
<dbReference type="InterPro" id="IPR016484">
    <property type="entry name" value="GTPase_Der"/>
</dbReference>
<dbReference type="SMART" id="SM00382">
    <property type="entry name" value="AAA"/>
    <property type="match status" value="2"/>
</dbReference>
<evidence type="ECO:0000256" key="1">
    <source>
        <dbReference type="ARBA" id="ARBA00008279"/>
    </source>
</evidence>
<dbReference type="PANTHER" id="PTHR43834:SF6">
    <property type="entry name" value="GTPASE DER"/>
    <property type="match status" value="1"/>
</dbReference>
<dbReference type="eggNOG" id="COG1160">
    <property type="taxonomic scope" value="Bacteria"/>
</dbReference>
<evidence type="ECO:0000256" key="10">
    <source>
        <dbReference type="RuleBase" id="RU004481"/>
    </source>
</evidence>
<feature type="binding site" evidence="8">
    <location>
        <begin position="57"/>
        <end position="61"/>
    </location>
    <ligand>
        <name>GTP</name>
        <dbReference type="ChEBI" id="CHEBI:37565"/>
        <label>1</label>
    </ligand>
</feature>
<name>D1C3A2_SPHTD</name>
<dbReference type="GO" id="GO:0005525">
    <property type="term" value="F:GTP binding"/>
    <property type="evidence" value="ECO:0007669"/>
    <property type="project" value="UniProtKB-UniRule"/>
</dbReference>
<dbReference type="EMBL" id="CP001823">
    <property type="protein sequence ID" value="ACZ38719.1"/>
    <property type="molecule type" value="Genomic_DNA"/>
</dbReference>
<dbReference type="RefSeq" id="WP_012871766.1">
    <property type="nucleotide sequence ID" value="NC_013523.1"/>
</dbReference>
<dbReference type="FunCoup" id="D1C3A2">
    <property type="interactions" value="398"/>
</dbReference>
<evidence type="ECO:0000256" key="2">
    <source>
        <dbReference type="ARBA" id="ARBA00020953"/>
    </source>
</evidence>
<feature type="domain" description="EngA-type G" evidence="11">
    <location>
        <begin position="4"/>
        <end position="174"/>
    </location>
</feature>
<dbReference type="HAMAP" id="MF_00195">
    <property type="entry name" value="GTPase_Der"/>
    <property type="match status" value="1"/>
</dbReference>
<feature type="binding site" evidence="8">
    <location>
        <begin position="188"/>
        <end position="195"/>
    </location>
    <ligand>
        <name>GTP</name>
        <dbReference type="ChEBI" id="CHEBI:37565"/>
        <label>2</label>
    </ligand>
</feature>
<proteinExistence type="inferred from homology"/>
<dbReference type="KEGG" id="sti:Sthe_1284"/>
<dbReference type="NCBIfam" id="TIGR00231">
    <property type="entry name" value="small_GTP"/>
    <property type="match status" value="2"/>
</dbReference>
<dbReference type="Pfam" id="PF01926">
    <property type="entry name" value="MMR_HSR1"/>
    <property type="match status" value="2"/>
</dbReference>
<keyword evidence="6 8" id="KW-0342">GTP-binding</keyword>
<reference evidence="12 13" key="2">
    <citation type="journal article" date="2010" name="Stand. Genomic Sci.">
        <title>Complete genome sequence of Desulfohalobium retbaense type strain (HR(100)).</title>
        <authorList>
            <person name="Spring S."/>
            <person name="Nolan M."/>
            <person name="Lapidus A."/>
            <person name="Glavina Del Rio T."/>
            <person name="Copeland A."/>
            <person name="Tice H."/>
            <person name="Cheng J.F."/>
            <person name="Lucas S."/>
            <person name="Land M."/>
            <person name="Chen F."/>
            <person name="Bruce D."/>
            <person name="Goodwin L."/>
            <person name="Pitluck S."/>
            <person name="Ivanova N."/>
            <person name="Mavromatis K."/>
            <person name="Mikhailova N."/>
            <person name="Pati A."/>
            <person name="Chen A."/>
            <person name="Palaniappan K."/>
            <person name="Hauser L."/>
            <person name="Chang Y.J."/>
            <person name="Jeffries C.D."/>
            <person name="Munk C."/>
            <person name="Kiss H."/>
            <person name="Chain P."/>
            <person name="Han C."/>
            <person name="Brettin T."/>
            <person name="Detter J.C."/>
            <person name="Schuler E."/>
            <person name="Goker M."/>
            <person name="Rohde M."/>
            <person name="Bristow J."/>
            <person name="Eisen J.A."/>
            <person name="Markowitz V."/>
            <person name="Hugenholtz P."/>
            <person name="Kyrpides N.C."/>
            <person name="Klenk H.P."/>
        </authorList>
    </citation>
    <scope>NUCLEOTIDE SEQUENCE [LARGE SCALE GENOMIC DNA]</scope>
    <source>
        <strain evidence="13">ATCC 49802 / DSM 20745 / S 6022</strain>
    </source>
</reference>
<organism evidence="12 13">
    <name type="scientific">Sphaerobacter thermophilus (strain ATCC 49802 / DSM 20745 / KCCM 41009 / NCIMB 13125 / S 6022)</name>
    <dbReference type="NCBI Taxonomy" id="479434"/>
    <lineage>
        <taxon>Bacteria</taxon>
        <taxon>Pseudomonadati</taxon>
        <taxon>Thermomicrobiota</taxon>
        <taxon>Thermomicrobia</taxon>
        <taxon>Sphaerobacterales</taxon>
        <taxon>Sphaerobacterineae</taxon>
        <taxon>Sphaerobacteraceae</taxon>
        <taxon>Sphaerobacter</taxon>
    </lineage>
</organism>